<name>A0A1H8HLB7_9RHOB</name>
<dbReference type="AlphaFoldDB" id="A0A1H8HLB7"/>
<dbReference type="GO" id="GO:0015074">
    <property type="term" value="P:DNA integration"/>
    <property type="evidence" value="ECO:0007669"/>
    <property type="project" value="UniProtKB-KW"/>
</dbReference>
<evidence type="ECO:0000313" key="6">
    <source>
        <dbReference type="EMBL" id="SEN56961.1"/>
    </source>
</evidence>
<comment type="similarity">
    <text evidence="1">Belongs to the 'phage' integrase family.</text>
</comment>
<dbReference type="RefSeq" id="WP_177174677.1">
    <property type="nucleotide sequence ID" value="NZ_FOCI01000021.1"/>
</dbReference>
<proteinExistence type="inferred from homology"/>
<dbReference type="Proteomes" id="UP000199585">
    <property type="component" value="Unassembled WGS sequence"/>
</dbReference>
<dbReference type="GO" id="GO:0003677">
    <property type="term" value="F:DNA binding"/>
    <property type="evidence" value="ECO:0007669"/>
    <property type="project" value="UniProtKB-KW"/>
</dbReference>
<dbReference type="InterPro" id="IPR011010">
    <property type="entry name" value="DNA_brk_join_enz"/>
</dbReference>
<feature type="domain" description="Tyr recombinase" evidence="5">
    <location>
        <begin position="165"/>
        <end position="333"/>
    </location>
</feature>
<evidence type="ECO:0000256" key="1">
    <source>
        <dbReference type="ARBA" id="ARBA00008857"/>
    </source>
</evidence>
<keyword evidence="2" id="KW-0229">DNA integration</keyword>
<evidence type="ECO:0000256" key="2">
    <source>
        <dbReference type="ARBA" id="ARBA00022908"/>
    </source>
</evidence>
<evidence type="ECO:0000259" key="5">
    <source>
        <dbReference type="PROSITE" id="PS51898"/>
    </source>
</evidence>
<protein>
    <submittedName>
        <fullName evidence="6">Integrase</fullName>
    </submittedName>
</protein>
<dbReference type="PANTHER" id="PTHR30349:SF41">
    <property type="entry name" value="INTEGRASE_RECOMBINASE PROTEIN MJ0367-RELATED"/>
    <property type="match status" value="1"/>
</dbReference>
<dbReference type="Gene3D" id="1.10.150.130">
    <property type="match status" value="1"/>
</dbReference>
<keyword evidence="3" id="KW-0238">DNA-binding</keyword>
<evidence type="ECO:0000256" key="4">
    <source>
        <dbReference type="ARBA" id="ARBA00023172"/>
    </source>
</evidence>
<dbReference type="STRING" id="245187.SAMN04488003_12147"/>
<dbReference type="InterPro" id="IPR050090">
    <property type="entry name" value="Tyrosine_recombinase_XerCD"/>
</dbReference>
<accession>A0A1H8HLB7</accession>
<keyword evidence="4" id="KW-0233">DNA recombination</keyword>
<reference evidence="6 7" key="1">
    <citation type="submission" date="2016-10" db="EMBL/GenBank/DDBJ databases">
        <authorList>
            <person name="de Groot N.N."/>
        </authorList>
    </citation>
    <scope>NUCLEOTIDE SEQUENCE [LARGE SCALE GENOMIC DNA]</scope>
    <source>
        <strain evidence="6 7">DSM 16213</strain>
    </source>
</reference>
<dbReference type="PROSITE" id="PS51898">
    <property type="entry name" value="TYR_RECOMBINASE"/>
    <property type="match status" value="1"/>
</dbReference>
<dbReference type="InterPro" id="IPR002104">
    <property type="entry name" value="Integrase_catalytic"/>
</dbReference>
<dbReference type="EMBL" id="FOCI01000021">
    <property type="protein sequence ID" value="SEN56961.1"/>
    <property type="molecule type" value="Genomic_DNA"/>
</dbReference>
<sequence length="366" mass="40521">MIRRKNPYPGVTRIVDRHGQTRFRFRSKGFTCYLPGPYGSVAFRAAYDAAIEGAKAPNRSTTPQGTVAWLIEQYLASPKYRNLSESRKRSIRGELDWLRGVAGDLPYARFGTGHVEALMGKKSGPTAANTVKKNLSMLFNFAIKREMGVTFNPARYADRRKENADGYHTWTDQEIARFKEHHATGSKALLAMMLFLWTGASRQDVAAMGWRNVQGDRITYRRGKTGIGADLPIHEELAAELAYVPRDQFLFVTHGDGLAYKPTTLGNWFKDQCKAAGNPLCSAHGLRKSLATLMANAGKSPDEIRAVMAHKTNKEGATYTKKADRSRLADSGFVGLSSTEAERNLSNLTAGLDTSVSQPIERKALK</sequence>
<dbReference type="Pfam" id="PF00589">
    <property type="entry name" value="Phage_integrase"/>
    <property type="match status" value="1"/>
</dbReference>
<dbReference type="Gene3D" id="1.10.443.10">
    <property type="entry name" value="Intergrase catalytic core"/>
    <property type="match status" value="1"/>
</dbReference>
<dbReference type="GO" id="GO:0006310">
    <property type="term" value="P:DNA recombination"/>
    <property type="evidence" value="ECO:0007669"/>
    <property type="project" value="UniProtKB-KW"/>
</dbReference>
<dbReference type="InterPro" id="IPR013762">
    <property type="entry name" value="Integrase-like_cat_sf"/>
</dbReference>
<dbReference type="PANTHER" id="PTHR30349">
    <property type="entry name" value="PHAGE INTEGRASE-RELATED"/>
    <property type="match status" value="1"/>
</dbReference>
<dbReference type="InterPro" id="IPR010998">
    <property type="entry name" value="Integrase_recombinase_N"/>
</dbReference>
<evidence type="ECO:0000313" key="7">
    <source>
        <dbReference type="Proteomes" id="UP000199585"/>
    </source>
</evidence>
<gene>
    <name evidence="6" type="ORF">SAMN04488003_12147</name>
</gene>
<organism evidence="6 7">
    <name type="scientific">Loktanella fryxellensis</name>
    <dbReference type="NCBI Taxonomy" id="245187"/>
    <lineage>
        <taxon>Bacteria</taxon>
        <taxon>Pseudomonadati</taxon>
        <taxon>Pseudomonadota</taxon>
        <taxon>Alphaproteobacteria</taxon>
        <taxon>Rhodobacterales</taxon>
        <taxon>Roseobacteraceae</taxon>
        <taxon>Loktanella</taxon>
    </lineage>
</organism>
<keyword evidence="7" id="KW-1185">Reference proteome</keyword>
<dbReference type="SUPFAM" id="SSF56349">
    <property type="entry name" value="DNA breaking-rejoining enzymes"/>
    <property type="match status" value="1"/>
</dbReference>
<evidence type="ECO:0000256" key="3">
    <source>
        <dbReference type="ARBA" id="ARBA00023125"/>
    </source>
</evidence>